<comment type="caution">
    <text evidence="5">The sequence shown here is derived from an EMBL/GenBank/DDBJ whole genome shotgun (WGS) entry which is preliminary data.</text>
</comment>
<keyword evidence="5" id="KW-0012">Acyltransferase</keyword>
<dbReference type="EMBL" id="QFQS01000012">
    <property type="protein sequence ID" value="PZQ94871.1"/>
    <property type="molecule type" value="Genomic_DNA"/>
</dbReference>
<dbReference type="Proteomes" id="UP000248975">
    <property type="component" value="Unassembled WGS sequence"/>
</dbReference>
<dbReference type="AlphaFoldDB" id="A0A2W5RWJ7"/>
<feature type="transmembrane region" description="Helical" evidence="2">
    <location>
        <begin position="43"/>
        <end position="62"/>
    </location>
</feature>
<proteinExistence type="predicted"/>
<dbReference type="GO" id="GO:0016020">
    <property type="term" value="C:membrane"/>
    <property type="evidence" value="ECO:0007669"/>
    <property type="project" value="TreeGrafter"/>
</dbReference>
<feature type="region of interest" description="Disordered" evidence="1">
    <location>
        <begin position="655"/>
        <end position="690"/>
    </location>
</feature>
<evidence type="ECO:0000259" key="4">
    <source>
        <dbReference type="Pfam" id="PF19040"/>
    </source>
</evidence>
<feature type="compositionally biased region" description="Polar residues" evidence="1">
    <location>
        <begin position="656"/>
        <end position="674"/>
    </location>
</feature>
<evidence type="ECO:0000313" key="5">
    <source>
        <dbReference type="EMBL" id="PZQ94871.1"/>
    </source>
</evidence>
<feature type="transmembrane region" description="Helical" evidence="2">
    <location>
        <begin position="68"/>
        <end position="86"/>
    </location>
</feature>
<keyword evidence="2" id="KW-0812">Transmembrane</keyword>
<dbReference type="InterPro" id="IPR050879">
    <property type="entry name" value="Acyltransferase_3"/>
</dbReference>
<name>A0A2W5RWJ7_CERSP</name>
<gene>
    <name evidence="5" type="ORF">DI533_21045</name>
</gene>
<feature type="transmembrane region" description="Helical" evidence="2">
    <location>
        <begin position="166"/>
        <end position="186"/>
    </location>
</feature>
<feature type="domain" description="Acyltransferase 3" evidence="3">
    <location>
        <begin position="36"/>
        <end position="355"/>
    </location>
</feature>
<dbReference type="Pfam" id="PF19040">
    <property type="entry name" value="SGNH"/>
    <property type="match status" value="1"/>
</dbReference>
<feature type="transmembrane region" description="Helical" evidence="2">
    <location>
        <begin position="376"/>
        <end position="396"/>
    </location>
</feature>
<keyword evidence="2" id="KW-1133">Transmembrane helix</keyword>
<feature type="transmembrane region" description="Helical" evidence="2">
    <location>
        <begin position="193"/>
        <end position="212"/>
    </location>
</feature>
<feature type="transmembrane region" description="Helical" evidence="2">
    <location>
        <begin position="106"/>
        <end position="122"/>
    </location>
</feature>
<dbReference type="GO" id="GO:0009103">
    <property type="term" value="P:lipopolysaccharide biosynthetic process"/>
    <property type="evidence" value="ECO:0007669"/>
    <property type="project" value="TreeGrafter"/>
</dbReference>
<feature type="transmembrane region" description="Helical" evidence="2">
    <location>
        <begin position="298"/>
        <end position="317"/>
    </location>
</feature>
<accession>A0A2W5RWJ7</accession>
<dbReference type="InterPro" id="IPR002656">
    <property type="entry name" value="Acyl_transf_3_dom"/>
</dbReference>
<feature type="transmembrane region" description="Helical" evidence="2">
    <location>
        <begin position="218"/>
        <end position="241"/>
    </location>
</feature>
<feature type="transmembrane region" description="Helical" evidence="2">
    <location>
        <begin position="272"/>
        <end position="291"/>
    </location>
</feature>
<protein>
    <submittedName>
        <fullName evidence="5">Acyltransferase</fullName>
    </submittedName>
</protein>
<dbReference type="PANTHER" id="PTHR23028">
    <property type="entry name" value="ACETYLTRANSFERASE"/>
    <property type="match status" value="1"/>
</dbReference>
<feature type="transmembrane region" description="Helical" evidence="2">
    <location>
        <begin position="248"/>
        <end position="266"/>
    </location>
</feature>
<dbReference type="PANTHER" id="PTHR23028:SF53">
    <property type="entry name" value="ACYL_TRANSF_3 DOMAIN-CONTAINING PROTEIN"/>
    <property type="match status" value="1"/>
</dbReference>
<keyword evidence="5" id="KW-0808">Transferase</keyword>
<reference evidence="5 6" key="1">
    <citation type="submission" date="2017-08" db="EMBL/GenBank/DDBJ databases">
        <title>Infants hospitalized years apart are colonized by the same room-sourced microbial strains.</title>
        <authorList>
            <person name="Brooks B."/>
            <person name="Olm M.R."/>
            <person name="Firek B.A."/>
            <person name="Baker R."/>
            <person name="Thomas B.C."/>
            <person name="Morowitz M.J."/>
            <person name="Banfield J.F."/>
        </authorList>
    </citation>
    <scope>NUCLEOTIDE SEQUENCE [LARGE SCALE GENOMIC DNA]</scope>
    <source>
        <strain evidence="5">S2_003_000_R2_11</strain>
    </source>
</reference>
<keyword evidence="2" id="KW-0472">Membrane</keyword>
<feature type="domain" description="SGNH" evidence="4">
    <location>
        <begin position="424"/>
        <end position="651"/>
    </location>
</feature>
<evidence type="ECO:0000256" key="2">
    <source>
        <dbReference type="SAM" id="Phobius"/>
    </source>
</evidence>
<feature type="transmembrane region" description="Helical" evidence="2">
    <location>
        <begin position="337"/>
        <end position="355"/>
    </location>
</feature>
<dbReference type="InterPro" id="IPR043968">
    <property type="entry name" value="SGNH"/>
</dbReference>
<organism evidence="5 6">
    <name type="scientific">Cereibacter sphaeroides</name>
    <name type="common">Rhodobacter sphaeroides</name>
    <dbReference type="NCBI Taxonomy" id="1063"/>
    <lineage>
        <taxon>Bacteria</taxon>
        <taxon>Pseudomonadati</taxon>
        <taxon>Pseudomonadota</taxon>
        <taxon>Alphaproteobacteria</taxon>
        <taxon>Rhodobacterales</taxon>
        <taxon>Paracoccaceae</taxon>
        <taxon>Cereibacter</taxon>
    </lineage>
</organism>
<dbReference type="GO" id="GO:0016747">
    <property type="term" value="F:acyltransferase activity, transferring groups other than amino-acyl groups"/>
    <property type="evidence" value="ECO:0007669"/>
    <property type="project" value="InterPro"/>
</dbReference>
<dbReference type="Pfam" id="PF01757">
    <property type="entry name" value="Acyl_transf_3"/>
    <property type="match status" value="1"/>
</dbReference>
<sequence>MGLRSLRFYGNCFNLYNFRLSDLRTDRWEPVLNYRPEIDGLRAVAVVSVVLFHAGLPVFAGGFVGVDIFFVISGYLITGIIMAEVAEGRFSILRFYERRIRRIMPALMLVLLACLPFAWAWMRSDQLTDFSRSLVAVVFFASNILFWRDSGYFDTDTAEKPLLHTWSLAVEEQFYLFFPLIVLVLWRLAPRRLFPLTVAGLLVSLALSEWASRAMPDANFYLLPTRAWELLAGSLCAIWLAKGPRRGNAPLALAGLVLITVPVFLYDETTRFPGLSAVPVVLGTALIVLFAREETGAARLLALRPMVGIGLISYSAYLWHQPLFAFARIRSIGEPAPAIMAALVIASFVLAWASWRWVEMPFRRGSASLLPRRPGLFGAAALASVAVLGIGLAGYLSQGFPDRMKLSPLKERYFATAAHSPKRDCHQRSGVFDPDKVCEFLDQPAKIAVLGNSHAVELAYALAQELQVRGLGGVKQLSFSGCPPVYETGNFSSPCARWVQDVLAYIAADPTVTQVVVSYRITSALRTNGGEEAQRVAEALRRILADLGRTKKVIYVMQAPELPAPIAKIIQFAPDKAATLPGPTMAAWTERRRGFDELVLPWIGQYGFLNTPRLFCDAQSCVAGRDGVSYYFDDDHMSVEGARLVARALLPLLEQETPSPTAKSRPPEQNQTVAAHQARRGADRAAPLPD</sequence>
<evidence type="ECO:0000256" key="1">
    <source>
        <dbReference type="SAM" id="MobiDB-lite"/>
    </source>
</evidence>
<evidence type="ECO:0000259" key="3">
    <source>
        <dbReference type="Pfam" id="PF01757"/>
    </source>
</evidence>
<evidence type="ECO:0000313" key="6">
    <source>
        <dbReference type="Proteomes" id="UP000248975"/>
    </source>
</evidence>